<dbReference type="KEGG" id="vg:5845621"/>
<dbReference type="Pfam" id="PF00574">
    <property type="entry name" value="CLP_protease"/>
    <property type="match status" value="1"/>
</dbReference>
<dbReference type="InterPro" id="IPR029045">
    <property type="entry name" value="ClpP/crotonase-like_dom_sf"/>
</dbReference>
<dbReference type="Proteomes" id="UP000203890">
    <property type="component" value="Segment"/>
</dbReference>
<dbReference type="GO" id="GO:0051117">
    <property type="term" value="F:ATPase binding"/>
    <property type="evidence" value="ECO:0007669"/>
    <property type="project" value="TreeGrafter"/>
</dbReference>
<dbReference type="InterPro" id="IPR001907">
    <property type="entry name" value="ClpP"/>
</dbReference>
<keyword evidence="4" id="KW-0645">Protease</keyword>
<dbReference type="Gene3D" id="3.90.226.10">
    <property type="entry name" value="2-enoyl-CoA Hydratase, Chain A, domain 1"/>
    <property type="match status" value="1"/>
</dbReference>
<comment type="similarity">
    <text evidence="1">Belongs to the peptidase S14 family.</text>
</comment>
<evidence type="ECO:0000256" key="1">
    <source>
        <dbReference type="ARBA" id="ARBA00007039"/>
    </source>
</evidence>
<gene>
    <name evidence="4" type="ORF">OtV5_187c</name>
</gene>
<dbReference type="GO" id="GO:0004176">
    <property type="term" value="F:ATP-dependent peptidase activity"/>
    <property type="evidence" value="ECO:0007669"/>
    <property type="project" value="InterPro"/>
</dbReference>
<dbReference type="GeneID" id="5845621"/>
<keyword evidence="2" id="KW-0963">Cytoplasm</keyword>
<evidence type="ECO:0000256" key="3">
    <source>
        <dbReference type="ARBA" id="ARBA00022801"/>
    </source>
</evidence>
<dbReference type="GO" id="GO:0006515">
    <property type="term" value="P:protein quality control for misfolded or incompletely synthesized proteins"/>
    <property type="evidence" value="ECO:0007669"/>
    <property type="project" value="TreeGrafter"/>
</dbReference>
<protein>
    <submittedName>
        <fullName evidence="4">Putative ATP-dependent protease proteolytic subunit</fullName>
    </submittedName>
</protein>
<dbReference type="EMBL" id="EU304328">
    <property type="protein sequence ID" value="ABY27987.2"/>
    <property type="molecule type" value="Genomic_DNA"/>
</dbReference>
<evidence type="ECO:0000313" key="5">
    <source>
        <dbReference type="Proteomes" id="UP000203890"/>
    </source>
</evidence>
<dbReference type="GO" id="GO:0009368">
    <property type="term" value="C:endopeptidase Clp complex"/>
    <property type="evidence" value="ECO:0007669"/>
    <property type="project" value="TreeGrafter"/>
</dbReference>
<evidence type="ECO:0000313" key="4">
    <source>
        <dbReference type="EMBL" id="ABY27987.2"/>
    </source>
</evidence>
<dbReference type="InterPro" id="IPR023562">
    <property type="entry name" value="ClpP/TepA"/>
</dbReference>
<dbReference type="PANTHER" id="PTHR10381">
    <property type="entry name" value="ATP-DEPENDENT CLP PROTEASE PROTEOLYTIC SUBUNIT"/>
    <property type="match status" value="1"/>
</dbReference>
<name>A9YWA4_9PHYC</name>
<keyword evidence="5" id="KW-1185">Reference proteome</keyword>
<dbReference type="OrthoDB" id="18193at10239"/>
<organism evidence="4 5">
    <name type="scientific">Ostreococcus tauri virus OtV5</name>
    <dbReference type="NCBI Taxonomy" id="1785753"/>
    <lineage>
        <taxon>Viruses</taxon>
        <taxon>Varidnaviria</taxon>
        <taxon>Bamfordvirae</taxon>
        <taxon>Nucleocytoviricota</taxon>
        <taxon>Megaviricetes</taxon>
        <taxon>Algavirales</taxon>
        <taxon>Phycodnaviridae</taxon>
        <taxon>Prasinovirus</taxon>
        <taxon>Prasinovirus ostreotauri</taxon>
    </lineage>
</organism>
<dbReference type="PANTHER" id="PTHR10381:SF70">
    <property type="entry name" value="ATP-DEPENDENT CLP PROTEASE PROTEOLYTIC SUBUNIT"/>
    <property type="match status" value="1"/>
</dbReference>
<proteinExistence type="inferred from homology"/>
<dbReference type="RefSeq" id="YP_001648283.2">
    <property type="nucleotide sequence ID" value="NC_010191.2"/>
</dbReference>
<keyword evidence="3" id="KW-0378">Hydrolase</keyword>
<sequence length="204" mass="23402">MPSQKEVEKIFENILNGGTKIVEEEEPEVTKTIGNEIHFYGEITPENTLEFVENFRKLETSLLKQKADLIGYEPEIRIHIMSEGGDMFSGFTLKNVIEKSRVKVITIAQGACCSAATFMFLGGSERRMGENAYLLIHQLSTDFWGKYQDLKNEMKSCDKFMASLKKMYMTKTEIPEKKFKKLMKKDLFLSASKCLKYKIAHAID</sequence>
<dbReference type="GO" id="GO:0004252">
    <property type="term" value="F:serine-type endopeptidase activity"/>
    <property type="evidence" value="ECO:0007669"/>
    <property type="project" value="InterPro"/>
</dbReference>
<dbReference type="SUPFAM" id="SSF52096">
    <property type="entry name" value="ClpP/crotonase"/>
    <property type="match status" value="1"/>
</dbReference>
<accession>A9YWA4</accession>
<evidence type="ECO:0000256" key="2">
    <source>
        <dbReference type="ARBA" id="ARBA00022490"/>
    </source>
</evidence>
<reference evidence="4 5" key="1">
    <citation type="journal article" date="2008" name="PLoS ONE">
        <title>Life-cycle and genome of OtV5, a large DNA virus of the pelagic marine unicellular green alga Ostreococcus tauri.</title>
        <authorList>
            <person name="Derelle E."/>
            <person name="Ferraz C."/>
            <person name="Escande M.L."/>
            <person name="Eychenie S."/>
            <person name="Cooke R."/>
            <person name="Piganeau G."/>
            <person name="Desdevises Y."/>
            <person name="Bellec L."/>
            <person name="Moreau H."/>
            <person name="Grimsley N."/>
        </authorList>
    </citation>
    <scope>NUCLEOTIDE SEQUENCE [LARGE SCALE GENOMIC DNA]</scope>
    <source>
        <strain evidence="4 5">OtV5</strain>
    </source>
</reference>
<dbReference type="PRINTS" id="PR00127">
    <property type="entry name" value="CLPPROTEASEP"/>
</dbReference>